<evidence type="ECO:0000313" key="1">
    <source>
        <dbReference type="EMBL" id="KAJ2811688.1"/>
    </source>
</evidence>
<reference evidence="1" key="1">
    <citation type="submission" date="2022-07" db="EMBL/GenBank/DDBJ databases">
        <title>Phylogenomic reconstructions and comparative analyses of Kickxellomycotina fungi.</title>
        <authorList>
            <person name="Reynolds N.K."/>
            <person name="Stajich J.E."/>
            <person name="Barry K."/>
            <person name="Grigoriev I.V."/>
            <person name="Crous P."/>
            <person name="Smith M.E."/>
        </authorList>
    </citation>
    <scope>NUCLEOTIDE SEQUENCE</scope>
    <source>
        <strain evidence="1">CBS 102833</strain>
    </source>
</reference>
<keyword evidence="2" id="KW-1185">Reference proteome</keyword>
<comment type="caution">
    <text evidence="1">The sequence shown here is derived from an EMBL/GenBank/DDBJ whole genome shotgun (WGS) entry which is preliminary data.</text>
</comment>
<gene>
    <name evidence="1" type="ORF">H4S07_001897</name>
</gene>
<name>A0ACC1LL44_9FUNG</name>
<dbReference type="Proteomes" id="UP001140096">
    <property type="component" value="Unassembled WGS sequence"/>
</dbReference>
<evidence type="ECO:0000313" key="2">
    <source>
        <dbReference type="Proteomes" id="UP001140096"/>
    </source>
</evidence>
<proteinExistence type="predicted"/>
<dbReference type="EMBL" id="JANBUP010000378">
    <property type="protein sequence ID" value="KAJ2811688.1"/>
    <property type="molecule type" value="Genomic_DNA"/>
</dbReference>
<sequence>MPPCPFDLVRDTPFGSYTASAERLTGGMVNYVWRVANTSGDTVIVKYAEDAIATDADIKFSVERMDFEARGLSLFNLQGQLTSLGRDLVTTPSVRVPKLLYYDRTVPFLVLEDVGVHQGFEQWFTGGARAEDLDFVCAKVGEWIAHLHGFGYSNRERLEEHFTNTPARELLNGLMFDMTARDIERHTDFEDRRELARRVMQMKEEVRQTGSPTLLFGDMWPGSILYDEASRVVNVLDFEFMDIGLVYGDIGHFVAHLLPLHFLRDPSYDPNRDPCPHSVVAFLSAYKRTMAAYPDAYRAVMEDAVRHSTVFMGIEIARDVMTGNWCRCKQSSHKKDEPLTCECGDILLKLARTYIYNPKDSLFNILI</sequence>
<accession>A0ACC1LL44</accession>
<protein>
    <submittedName>
        <fullName evidence="1">Uncharacterized protein</fullName>
    </submittedName>
</protein>
<organism evidence="1 2">
    <name type="scientific">Coemansia furcata</name>
    <dbReference type="NCBI Taxonomy" id="417177"/>
    <lineage>
        <taxon>Eukaryota</taxon>
        <taxon>Fungi</taxon>
        <taxon>Fungi incertae sedis</taxon>
        <taxon>Zoopagomycota</taxon>
        <taxon>Kickxellomycotina</taxon>
        <taxon>Kickxellomycetes</taxon>
        <taxon>Kickxellales</taxon>
        <taxon>Kickxellaceae</taxon>
        <taxon>Coemansia</taxon>
    </lineage>
</organism>